<proteinExistence type="predicted"/>
<dbReference type="InterPro" id="IPR036513">
    <property type="entry name" value="STAS_dom_sf"/>
</dbReference>
<dbReference type="Pfam" id="PF01740">
    <property type="entry name" value="STAS"/>
    <property type="match status" value="1"/>
</dbReference>
<dbReference type="PROSITE" id="PS50801">
    <property type="entry name" value="STAS"/>
    <property type="match status" value="1"/>
</dbReference>
<evidence type="ECO:0000256" key="1">
    <source>
        <dbReference type="ARBA" id="ARBA00004141"/>
    </source>
</evidence>
<dbReference type="InterPro" id="IPR001902">
    <property type="entry name" value="SLC26A/SulP_fam"/>
</dbReference>
<feature type="transmembrane region" description="Helical" evidence="5">
    <location>
        <begin position="295"/>
        <end position="321"/>
    </location>
</feature>
<dbReference type="AlphaFoldDB" id="A0A4W3JIR4"/>
<comment type="subcellular location">
    <subcellularLocation>
        <location evidence="1">Membrane</location>
        <topology evidence="1">Multi-pass membrane protein</topology>
    </subcellularLocation>
</comment>
<protein>
    <recommendedName>
        <fullName evidence="6">STAS domain-containing protein</fullName>
    </recommendedName>
</protein>
<feature type="domain" description="STAS" evidence="6">
    <location>
        <begin position="491"/>
        <end position="659"/>
    </location>
</feature>
<dbReference type="OMA" id="KVCEYER"/>
<evidence type="ECO:0000313" key="8">
    <source>
        <dbReference type="Proteomes" id="UP000314986"/>
    </source>
</evidence>
<dbReference type="Pfam" id="PF00916">
    <property type="entry name" value="Sulfate_transp"/>
    <property type="match status" value="1"/>
</dbReference>
<feature type="transmembrane region" description="Helical" evidence="5">
    <location>
        <begin position="436"/>
        <end position="464"/>
    </location>
</feature>
<feature type="transmembrane region" description="Helical" evidence="5">
    <location>
        <begin position="88"/>
        <end position="106"/>
    </location>
</feature>
<dbReference type="GO" id="GO:0055085">
    <property type="term" value="P:transmembrane transport"/>
    <property type="evidence" value="ECO:0007669"/>
    <property type="project" value="InterPro"/>
</dbReference>
<dbReference type="Ensembl" id="ENSCMIT00000038497.1">
    <property type="protein sequence ID" value="ENSCMIP00000037948.1"/>
    <property type="gene ID" value="ENSCMIG00000015958.1"/>
</dbReference>
<reference evidence="8" key="3">
    <citation type="journal article" date="2014" name="Nature">
        <title>Elephant shark genome provides unique insights into gnathostome evolution.</title>
        <authorList>
            <consortium name="International Elephant Shark Genome Sequencing Consortium"/>
            <person name="Venkatesh B."/>
            <person name="Lee A.P."/>
            <person name="Ravi V."/>
            <person name="Maurya A.K."/>
            <person name="Lian M.M."/>
            <person name="Swann J.B."/>
            <person name="Ohta Y."/>
            <person name="Flajnik M.F."/>
            <person name="Sutoh Y."/>
            <person name="Kasahara M."/>
            <person name="Hoon S."/>
            <person name="Gangu V."/>
            <person name="Roy S.W."/>
            <person name="Irimia M."/>
            <person name="Korzh V."/>
            <person name="Kondrychyn I."/>
            <person name="Lim Z.W."/>
            <person name="Tay B.H."/>
            <person name="Tohari S."/>
            <person name="Kong K.W."/>
            <person name="Ho S."/>
            <person name="Lorente-Galdos B."/>
            <person name="Quilez J."/>
            <person name="Marques-Bonet T."/>
            <person name="Raney B.J."/>
            <person name="Ingham P.W."/>
            <person name="Tay A."/>
            <person name="Hillier L.W."/>
            <person name="Minx P."/>
            <person name="Boehm T."/>
            <person name="Wilson R.K."/>
            <person name="Brenner S."/>
            <person name="Warren W.C."/>
        </authorList>
    </citation>
    <scope>NUCLEOTIDE SEQUENCE [LARGE SCALE GENOMIC DNA]</scope>
</reference>
<feature type="transmembrane region" description="Helical" evidence="5">
    <location>
        <begin position="342"/>
        <end position="359"/>
    </location>
</feature>
<keyword evidence="3 5" id="KW-1133">Transmembrane helix</keyword>
<evidence type="ECO:0000256" key="2">
    <source>
        <dbReference type="ARBA" id="ARBA00022692"/>
    </source>
</evidence>
<evidence type="ECO:0000259" key="6">
    <source>
        <dbReference type="PROSITE" id="PS50801"/>
    </source>
</evidence>
<name>A0A4W3JIR4_CALMI</name>
<accession>A0A4W3JIR4</accession>
<sequence length="735" mass="81708">IIPYCERLDGHNEEKLAKYESRISELTLPVSHTVKKLVWHTFPFLNWFLGYKVKTWLLGDLLSGLSVGLLTIPLSLAYGVIAGQPSINGLYTSLISTVLYCLLGTTPHMSYGASAFTALLIAKHVGHIESGELVSDSDCSPKCSMELHVVTLTCVSGIILILMGIFRLSFLQMYISKPVINGFKAGTAFNLIIILLTILLGIDGPIHHGPLAFVYTLKDIIENNEINIGSLIAGLATLAFLIPLKIINYNYSRHLFPIEFIVMAIAIGMTLWLDLEDNYNFKLINYQPFTAPQLVLPSLSLISSVIADAVSIALVTFVVSLSMGTEISKKHNHSYHPHRETLVLGFCDLILSFLGAFAVSGVCEQTVVQEKAWGQTQGAGLVAASLCLTALFCGQTLLPLVPKTVLGAIVIANLGCYLEFFRKYCFACRRNRYDFLAGIVTFAAVCLLGIDIGLAVGVFFSLLLTLHRLQRPSIAILGHIPNTETYTDLSFEKAAKEILGIKIIKTFDSVYYGNVDFFLAWLKRKVNSSLLPSGNSRTESATYSEEDKYNMLWESTQFLALDENALRQISRTALYRHRRSKHTANVHTVILDCGSISFIDDAGANALICLFEEYQCKGIDFVLASCSNAVLNGLREYDYFKTTRQTFTFNSVHDAVLYVLQQTTEQSHTLQGSECILETNGEDILTEYDTEDEIKIDVNSTNGEVWQREKNQRYSDQSLPWVAGNQRIIEYETTL</sequence>
<keyword evidence="2 5" id="KW-0812">Transmembrane</keyword>
<reference evidence="7" key="5">
    <citation type="submission" date="2025-09" db="UniProtKB">
        <authorList>
            <consortium name="Ensembl"/>
        </authorList>
    </citation>
    <scope>IDENTIFICATION</scope>
</reference>
<dbReference type="InterPro" id="IPR002645">
    <property type="entry name" value="STAS_dom"/>
</dbReference>
<organism evidence="7 8">
    <name type="scientific">Callorhinchus milii</name>
    <name type="common">Ghost shark</name>
    <dbReference type="NCBI Taxonomy" id="7868"/>
    <lineage>
        <taxon>Eukaryota</taxon>
        <taxon>Metazoa</taxon>
        <taxon>Chordata</taxon>
        <taxon>Craniata</taxon>
        <taxon>Vertebrata</taxon>
        <taxon>Chondrichthyes</taxon>
        <taxon>Holocephali</taxon>
        <taxon>Chimaeriformes</taxon>
        <taxon>Callorhinchidae</taxon>
        <taxon>Callorhinchus</taxon>
    </lineage>
</organism>
<keyword evidence="4 5" id="KW-0472">Membrane</keyword>
<evidence type="ECO:0000313" key="7">
    <source>
        <dbReference type="Ensembl" id="ENSCMIP00000037948.1"/>
    </source>
</evidence>
<reference evidence="7" key="4">
    <citation type="submission" date="2025-08" db="UniProtKB">
        <authorList>
            <consortium name="Ensembl"/>
        </authorList>
    </citation>
    <scope>IDENTIFICATION</scope>
</reference>
<evidence type="ECO:0000256" key="5">
    <source>
        <dbReference type="SAM" id="Phobius"/>
    </source>
</evidence>
<dbReference type="InParanoid" id="A0A4W3JIR4"/>
<evidence type="ECO:0000256" key="3">
    <source>
        <dbReference type="ARBA" id="ARBA00022989"/>
    </source>
</evidence>
<dbReference type="GeneTree" id="ENSGT01150000286920"/>
<feature type="transmembrane region" description="Helical" evidence="5">
    <location>
        <begin position="405"/>
        <end position="424"/>
    </location>
</feature>
<keyword evidence="8" id="KW-1185">Reference proteome</keyword>
<dbReference type="CDD" id="cd07042">
    <property type="entry name" value="STAS_SulP_like_sulfate_transporter"/>
    <property type="match status" value="1"/>
</dbReference>
<feature type="transmembrane region" description="Helical" evidence="5">
    <location>
        <begin position="187"/>
        <end position="206"/>
    </location>
</feature>
<feature type="transmembrane region" description="Helical" evidence="5">
    <location>
        <begin position="226"/>
        <end position="244"/>
    </location>
</feature>
<feature type="transmembrane region" description="Helical" evidence="5">
    <location>
        <begin position="147"/>
        <end position="166"/>
    </location>
</feature>
<dbReference type="SUPFAM" id="SSF52091">
    <property type="entry name" value="SpoIIaa-like"/>
    <property type="match status" value="1"/>
</dbReference>
<dbReference type="GO" id="GO:0016020">
    <property type="term" value="C:membrane"/>
    <property type="evidence" value="ECO:0007669"/>
    <property type="project" value="UniProtKB-SubCell"/>
</dbReference>
<dbReference type="PANTHER" id="PTHR11814">
    <property type="entry name" value="SULFATE TRANSPORTER"/>
    <property type="match status" value="1"/>
</dbReference>
<reference evidence="8" key="1">
    <citation type="journal article" date="2006" name="Science">
        <title>Ancient noncoding elements conserved in the human genome.</title>
        <authorList>
            <person name="Venkatesh B."/>
            <person name="Kirkness E.F."/>
            <person name="Loh Y.H."/>
            <person name="Halpern A.L."/>
            <person name="Lee A.P."/>
            <person name="Johnson J."/>
            <person name="Dandona N."/>
            <person name="Viswanathan L.D."/>
            <person name="Tay A."/>
            <person name="Venter J.C."/>
            <person name="Strausberg R.L."/>
            <person name="Brenner S."/>
        </authorList>
    </citation>
    <scope>NUCLEOTIDE SEQUENCE [LARGE SCALE GENOMIC DNA]</scope>
</reference>
<reference evidence="8" key="2">
    <citation type="journal article" date="2007" name="PLoS Biol.">
        <title>Survey sequencing and comparative analysis of the elephant shark (Callorhinchus milii) genome.</title>
        <authorList>
            <person name="Venkatesh B."/>
            <person name="Kirkness E.F."/>
            <person name="Loh Y.H."/>
            <person name="Halpern A.L."/>
            <person name="Lee A.P."/>
            <person name="Johnson J."/>
            <person name="Dandona N."/>
            <person name="Viswanathan L.D."/>
            <person name="Tay A."/>
            <person name="Venter J.C."/>
            <person name="Strausberg R.L."/>
            <person name="Brenner S."/>
        </authorList>
    </citation>
    <scope>NUCLEOTIDE SEQUENCE [LARGE SCALE GENOMIC DNA]</scope>
</reference>
<feature type="transmembrane region" description="Helical" evidence="5">
    <location>
        <begin position="61"/>
        <end position="81"/>
    </location>
</feature>
<dbReference type="Proteomes" id="UP000314986">
    <property type="component" value="Unassembled WGS sequence"/>
</dbReference>
<feature type="transmembrane region" description="Helical" evidence="5">
    <location>
        <begin position="256"/>
        <end position="275"/>
    </location>
</feature>
<dbReference type="InterPro" id="IPR011547">
    <property type="entry name" value="SLC26A/SulP_dom"/>
</dbReference>
<dbReference type="Gene3D" id="3.30.750.24">
    <property type="entry name" value="STAS domain"/>
    <property type="match status" value="1"/>
</dbReference>
<evidence type="ECO:0000256" key="4">
    <source>
        <dbReference type="ARBA" id="ARBA00023136"/>
    </source>
</evidence>